<gene>
    <name evidence="2" type="ORF">ESV24_03135</name>
</gene>
<feature type="domain" description="HTH cro/C1-type" evidence="1">
    <location>
        <begin position="40"/>
        <end position="69"/>
    </location>
</feature>
<dbReference type="Pfam" id="PF01381">
    <property type="entry name" value="HTH_3"/>
    <property type="match status" value="1"/>
</dbReference>
<protein>
    <submittedName>
        <fullName evidence="2">Helix-turn-helix transcriptional regulator</fullName>
    </submittedName>
</protein>
<dbReference type="InterPro" id="IPR010982">
    <property type="entry name" value="Lambda_DNA-bd_dom_sf"/>
</dbReference>
<evidence type="ECO:0000313" key="2">
    <source>
        <dbReference type="EMBL" id="TXD70179.1"/>
    </source>
</evidence>
<comment type="caution">
    <text evidence="2">The sequence shown here is derived from an EMBL/GenBank/DDBJ whole genome shotgun (WGS) entry which is preliminary data.</text>
</comment>
<dbReference type="PROSITE" id="PS50943">
    <property type="entry name" value="HTH_CROC1"/>
    <property type="match status" value="1"/>
</dbReference>
<sequence length="79" mass="9453">MDAKENNTDLLRWLAERTKELRVQKDLTQLQCFHETNVHVGRIEQGKRDISFTTLIKLCDYFSITPEEFFEGFKYLPKK</sequence>
<organism evidence="2 3">
    <name type="scientific">Aequorivita lipolytica</name>
    <dbReference type="NCBI Taxonomy" id="153267"/>
    <lineage>
        <taxon>Bacteria</taxon>
        <taxon>Pseudomonadati</taxon>
        <taxon>Bacteroidota</taxon>
        <taxon>Flavobacteriia</taxon>
        <taxon>Flavobacteriales</taxon>
        <taxon>Flavobacteriaceae</taxon>
        <taxon>Aequorivita</taxon>
    </lineage>
</organism>
<reference evidence="2 3" key="1">
    <citation type="submission" date="2019-08" db="EMBL/GenBank/DDBJ databases">
        <title>Genome of Aequorivita lipolytica Y10-2 (type strain).</title>
        <authorList>
            <person name="Bowman J.P."/>
        </authorList>
    </citation>
    <scope>NUCLEOTIDE SEQUENCE [LARGE SCALE GENOMIC DNA]</scope>
    <source>
        <strain evidence="2 3">Y10-2</strain>
    </source>
</reference>
<dbReference type="InterPro" id="IPR001387">
    <property type="entry name" value="Cro/C1-type_HTH"/>
</dbReference>
<evidence type="ECO:0000259" key="1">
    <source>
        <dbReference type="PROSITE" id="PS50943"/>
    </source>
</evidence>
<dbReference type="CDD" id="cd00093">
    <property type="entry name" value="HTH_XRE"/>
    <property type="match status" value="1"/>
</dbReference>
<name>A0A5C6YRP1_9FLAO</name>
<dbReference type="SUPFAM" id="SSF47413">
    <property type="entry name" value="lambda repressor-like DNA-binding domains"/>
    <property type="match status" value="1"/>
</dbReference>
<dbReference type="GO" id="GO:0003677">
    <property type="term" value="F:DNA binding"/>
    <property type="evidence" value="ECO:0007669"/>
    <property type="project" value="InterPro"/>
</dbReference>
<keyword evidence="3" id="KW-1185">Reference proteome</keyword>
<dbReference type="SMART" id="SM00530">
    <property type="entry name" value="HTH_XRE"/>
    <property type="match status" value="1"/>
</dbReference>
<proteinExistence type="predicted"/>
<dbReference type="Gene3D" id="1.10.260.40">
    <property type="entry name" value="lambda repressor-like DNA-binding domains"/>
    <property type="match status" value="1"/>
</dbReference>
<accession>A0A5C6YRP1</accession>
<dbReference type="RefSeq" id="WP_111815222.1">
    <property type="nucleotide sequence ID" value="NZ_CBCRZQ010000003.1"/>
</dbReference>
<dbReference type="OrthoDB" id="1446437at2"/>
<dbReference type="EMBL" id="VORU01000002">
    <property type="protein sequence ID" value="TXD70179.1"/>
    <property type="molecule type" value="Genomic_DNA"/>
</dbReference>
<dbReference type="Proteomes" id="UP000321945">
    <property type="component" value="Unassembled WGS sequence"/>
</dbReference>
<evidence type="ECO:0000313" key="3">
    <source>
        <dbReference type="Proteomes" id="UP000321945"/>
    </source>
</evidence>
<dbReference type="AlphaFoldDB" id="A0A5C6YRP1"/>